<evidence type="ECO:0000256" key="1">
    <source>
        <dbReference type="SAM" id="Phobius"/>
    </source>
</evidence>
<feature type="transmembrane region" description="Helical" evidence="1">
    <location>
        <begin position="97"/>
        <end position="121"/>
    </location>
</feature>
<reference evidence="2 3" key="1">
    <citation type="journal article" date="2019" name="Int. J. Syst. Evol. Microbiol.">
        <title>The Global Catalogue of Microorganisms (GCM) 10K type strain sequencing project: providing services to taxonomists for standard genome sequencing and annotation.</title>
        <authorList>
            <consortium name="The Broad Institute Genomics Platform"/>
            <consortium name="The Broad Institute Genome Sequencing Center for Infectious Disease"/>
            <person name="Wu L."/>
            <person name="Ma J."/>
        </authorList>
    </citation>
    <scope>NUCLEOTIDE SEQUENCE [LARGE SCALE GENOMIC DNA]</scope>
    <source>
        <strain evidence="2 3">JCM 16221</strain>
    </source>
</reference>
<keyword evidence="1" id="KW-1133">Transmembrane helix</keyword>
<protein>
    <recommendedName>
        <fullName evidence="4">DUF485 domain-containing protein</fullName>
    </recommendedName>
</protein>
<dbReference type="RefSeq" id="WP_344126446.1">
    <property type="nucleotide sequence ID" value="NZ_BAAARA010000002.1"/>
</dbReference>
<keyword evidence="1" id="KW-0472">Membrane</keyword>
<evidence type="ECO:0008006" key="4">
    <source>
        <dbReference type="Google" id="ProtNLM"/>
    </source>
</evidence>
<evidence type="ECO:0000313" key="2">
    <source>
        <dbReference type="EMBL" id="GAA2334075.1"/>
    </source>
</evidence>
<comment type="caution">
    <text evidence="2">The sequence shown here is derived from an EMBL/GenBank/DDBJ whole genome shotgun (WGS) entry which is preliminary data.</text>
</comment>
<keyword evidence="3" id="KW-1185">Reference proteome</keyword>
<keyword evidence="1" id="KW-0812">Transmembrane</keyword>
<accession>A0ABN3FN98</accession>
<organism evidence="2 3">
    <name type="scientific">Saccharopolyspora halophila</name>
    <dbReference type="NCBI Taxonomy" id="405551"/>
    <lineage>
        <taxon>Bacteria</taxon>
        <taxon>Bacillati</taxon>
        <taxon>Actinomycetota</taxon>
        <taxon>Actinomycetes</taxon>
        <taxon>Pseudonocardiales</taxon>
        <taxon>Pseudonocardiaceae</taxon>
        <taxon>Saccharopolyspora</taxon>
    </lineage>
</organism>
<name>A0ABN3FN98_9PSEU</name>
<evidence type="ECO:0000313" key="3">
    <source>
        <dbReference type="Proteomes" id="UP001501218"/>
    </source>
</evidence>
<sequence>MSPEGFDIRAKLGDSAPRPRRKRVVLADRRGRQVPRVRVELEEQTGALEGLVRDLVERQLRVALLLTGITVLVLFGLPLLFWLVPEIGEFQPFGLRVPWLVLGVLIYPVLVGIGLVCTRVAERNEEDFANMLDE</sequence>
<dbReference type="EMBL" id="BAAARA010000002">
    <property type="protein sequence ID" value="GAA2334075.1"/>
    <property type="molecule type" value="Genomic_DNA"/>
</dbReference>
<feature type="transmembrane region" description="Helical" evidence="1">
    <location>
        <begin position="62"/>
        <end position="85"/>
    </location>
</feature>
<proteinExistence type="predicted"/>
<dbReference type="Proteomes" id="UP001501218">
    <property type="component" value="Unassembled WGS sequence"/>
</dbReference>
<gene>
    <name evidence="2" type="ORF">GCM10009854_06990</name>
</gene>